<accession>A0ABP8UQ39</accession>
<proteinExistence type="predicted"/>
<protein>
    <submittedName>
        <fullName evidence="2">Uncharacterized protein</fullName>
    </submittedName>
</protein>
<gene>
    <name evidence="2" type="ORF">GCM10023196_090130</name>
</gene>
<name>A0ABP8UQ39_9ACTN</name>
<dbReference type="Proteomes" id="UP001501442">
    <property type="component" value="Unassembled WGS sequence"/>
</dbReference>
<evidence type="ECO:0000313" key="3">
    <source>
        <dbReference type="Proteomes" id="UP001501442"/>
    </source>
</evidence>
<feature type="region of interest" description="Disordered" evidence="1">
    <location>
        <begin position="87"/>
        <end position="108"/>
    </location>
</feature>
<evidence type="ECO:0000256" key="1">
    <source>
        <dbReference type="SAM" id="MobiDB-lite"/>
    </source>
</evidence>
<feature type="compositionally biased region" description="Basic and acidic residues" evidence="1">
    <location>
        <begin position="97"/>
        <end position="108"/>
    </location>
</feature>
<comment type="caution">
    <text evidence="2">The sequence shown here is derived from an EMBL/GenBank/DDBJ whole genome shotgun (WGS) entry which is preliminary data.</text>
</comment>
<organism evidence="2 3">
    <name type="scientific">Actinoallomurus vinaceus</name>
    <dbReference type="NCBI Taxonomy" id="1080074"/>
    <lineage>
        <taxon>Bacteria</taxon>
        <taxon>Bacillati</taxon>
        <taxon>Actinomycetota</taxon>
        <taxon>Actinomycetes</taxon>
        <taxon>Streptosporangiales</taxon>
        <taxon>Thermomonosporaceae</taxon>
        <taxon>Actinoallomurus</taxon>
    </lineage>
</organism>
<reference evidence="3" key="1">
    <citation type="journal article" date="2019" name="Int. J. Syst. Evol. Microbiol.">
        <title>The Global Catalogue of Microorganisms (GCM) 10K type strain sequencing project: providing services to taxonomists for standard genome sequencing and annotation.</title>
        <authorList>
            <consortium name="The Broad Institute Genomics Platform"/>
            <consortium name="The Broad Institute Genome Sequencing Center for Infectious Disease"/>
            <person name="Wu L."/>
            <person name="Ma J."/>
        </authorList>
    </citation>
    <scope>NUCLEOTIDE SEQUENCE [LARGE SCALE GENOMIC DNA]</scope>
    <source>
        <strain evidence="3">JCM 17939</strain>
    </source>
</reference>
<keyword evidence="3" id="KW-1185">Reference proteome</keyword>
<dbReference type="EMBL" id="BAABHK010000019">
    <property type="protein sequence ID" value="GAA4637218.1"/>
    <property type="molecule type" value="Genomic_DNA"/>
</dbReference>
<sequence length="108" mass="12290">MIRNNRRPLGREPTGLVWSPVRHVIAPDPSPQDLAALQATCRGWAVMWSRWRRAYTAFALFTAEPLIVDEPDPECYRRLPAVSRQPIDVGAPTTAVRPDHQDRQGRVH</sequence>
<evidence type="ECO:0000313" key="2">
    <source>
        <dbReference type="EMBL" id="GAA4637218.1"/>
    </source>
</evidence>